<proteinExistence type="predicted"/>
<dbReference type="SUPFAM" id="SSF53098">
    <property type="entry name" value="Ribonuclease H-like"/>
    <property type="match status" value="1"/>
</dbReference>
<dbReference type="GO" id="GO:0006313">
    <property type="term" value="P:DNA transposition"/>
    <property type="evidence" value="ECO:0007669"/>
    <property type="project" value="InterPro"/>
</dbReference>
<gene>
    <name evidence="2" type="ORF">DPCES_0013</name>
</gene>
<reference evidence="2" key="1">
    <citation type="submission" date="2014-07" db="EMBL/GenBank/DDBJ databases">
        <authorList>
            <person name="Hornung V.Bastian."/>
        </authorList>
    </citation>
    <scope>NUCLEOTIDE SEQUENCE</scope>
    <source>
        <strain evidence="2">PCE-S</strain>
    </source>
</reference>
<protein>
    <submittedName>
        <fullName evidence="2">Transposase DDE domain protein</fullName>
    </submittedName>
</protein>
<organism evidence="2">
    <name type="scientific">Desulfitobacterium hafniense</name>
    <name type="common">Desulfitobacterium frappieri</name>
    <dbReference type="NCBI Taxonomy" id="49338"/>
    <lineage>
        <taxon>Bacteria</taxon>
        <taxon>Bacillati</taxon>
        <taxon>Bacillota</taxon>
        <taxon>Clostridia</taxon>
        <taxon>Eubacteriales</taxon>
        <taxon>Desulfitobacteriaceae</taxon>
        <taxon>Desulfitobacterium</taxon>
    </lineage>
</organism>
<dbReference type="GO" id="GO:0003677">
    <property type="term" value="F:DNA binding"/>
    <property type="evidence" value="ECO:0007669"/>
    <property type="project" value="InterPro"/>
</dbReference>
<evidence type="ECO:0000259" key="1">
    <source>
        <dbReference type="Pfam" id="PF01609"/>
    </source>
</evidence>
<dbReference type="Pfam" id="PF01609">
    <property type="entry name" value="DDE_Tnp_1"/>
    <property type="match status" value="1"/>
</dbReference>
<dbReference type="Gene3D" id="3.90.350.10">
    <property type="entry name" value="Transposase Inhibitor Protein From Tn5, Chain A, domain 1"/>
    <property type="match status" value="1"/>
</dbReference>
<dbReference type="GO" id="GO:0004803">
    <property type="term" value="F:transposase activity"/>
    <property type="evidence" value="ECO:0007669"/>
    <property type="project" value="InterPro"/>
</dbReference>
<dbReference type="EMBL" id="LK996017">
    <property type="protein sequence ID" value="CDW99900.1"/>
    <property type="molecule type" value="Genomic_DNA"/>
</dbReference>
<name>A0A098AV20_DESHA</name>
<dbReference type="PATRIC" id="fig|49338.4.peg.15"/>
<accession>A0A098AV20</accession>
<sequence>MPSQSALSRFFSKQFNWLGCSVNRIKLFCSAPETIISEGDVVALDDTKIEHPYGKKLPFLCWLFDNSEKRHIWCMNLVSTLLVRANGLTTPLFWRIWVQDKDKASKAKLTKLELAKDMLLSLRSITPVRLWVAMDRWFLCKDFFQWLNSNGFDWVTKCKRNTALYQLSGYDWNNNPRYSPVNPRQLLEKVYPILIKTGKPGECVSISIPDIYIKLPVMKPNKKGRLVKKQVYTPAASVAVIRLPEDMNTEQPVIDLANPDEKAAHFKGSYLLISNRYDAPEQAVLTYAKRWKIEVFYRTAKQELGLTSCHAQSKSAHEAHIEMLFITETMLSYANWELNKDGAITLTHGEMVREIINATHRICLKDKLQVYFDIAGARFSRFFKKFWPKYYNLGFGLLPFHILEPTA</sequence>
<feature type="domain" description="Transposase IS4-like" evidence="1">
    <location>
        <begin position="106"/>
        <end position="326"/>
    </location>
</feature>
<evidence type="ECO:0000313" key="2">
    <source>
        <dbReference type="EMBL" id="CDW99900.1"/>
    </source>
</evidence>
<dbReference type="InterPro" id="IPR012337">
    <property type="entry name" value="RNaseH-like_sf"/>
</dbReference>
<dbReference type="InterPro" id="IPR002559">
    <property type="entry name" value="Transposase_11"/>
</dbReference>
<dbReference type="AlphaFoldDB" id="A0A098AV20"/>